<feature type="transmembrane region" description="Helical" evidence="1">
    <location>
        <begin position="63"/>
        <end position="85"/>
    </location>
</feature>
<accession>A0A8R1XSW5</accession>
<keyword evidence="3" id="KW-1185">Reference proteome</keyword>
<protein>
    <recommendedName>
        <fullName evidence="4">G-protein coupled receptors family 1 profile domain-containing protein</fullName>
    </recommendedName>
</protein>
<feature type="transmembrane region" description="Helical" evidence="1">
    <location>
        <begin position="146"/>
        <end position="170"/>
    </location>
</feature>
<evidence type="ECO:0000313" key="2">
    <source>
        <dbReference type="EnsemblMetazoa" id="OVOC1486.1"/>
    </source>
</evidence>
<evidence type="ECO:0008006" key="4">
    <source>
        <dbReference type="Google" id="ProtNLM"/>
    </source>
</evidence>
<dbReference type="Gene3D" id="1.20.1070.10">
    <property type="entry name" value="Rhodopsin 7-helix transmembrane proteins"/>
    <property type="match status" value="1"/>
</dbReference>
<keyword evidence="1" id="KW-0812">Transmembrane</keyword>
<name>A0A8R1XSW5_ONCVO</name>
<feature type="transmembrane region" description="Helical" evidence="1">
    <location>
        <begin position="190"/>
        <end position="217"/>
    </location>
</feature>
<organism evidence="2 3">
    <name type="scientific">Onchocerca volvulus</name>
    <dbReference type="NCBI Taxonomy" id="6282"/>
    <lineage>
        <taxon>Eukaryota</taxon>
        <taxon>Metazoa</taxon>
        <taxon>Ecdysozoa</taxon>
        <taxon>Nematoda</taxon>
        <taxon>Chromadorea</taxon>
        <taxon>Rhabditida</taxon>
        <taxon>Spirurina</taxon>
        <taxon>Spiruromorpha</taxon>
        <taxon>Filarioidea</taxon>
        <taxon>Onchocercidae</taxon>
        <taxon>Onchocerca</taxon>
    </lineage>
</organism>
<reference evidence="2" key="2">
    <citation type="submission" date="2022-06" db="UniProtKB">
        <authorList>
            <consortium name="EnsemblMetazoa"/>
        </authorList>
    </citation>
    <scope>IDENTIFICATION</scope>
</reference>
<dbReference type="AlphaFoldDB" id="A0A8R1XSW5"/>
<sequence>MNITINKIKIGDYKNATDIISTMAIMRHFLFIYAYLIIGPMLVAINIPVFLTVMIRKALRTSYLILAIVFLNNALSGMSAIFIGMKRLIISSLEEHHVVHHDCLLDVPLFLLTTFLLNGYSLLMNSADRLCVVTFPVYYYIHQKQLTCSLIVAQYVITIIAVGSTVIASLAEPKRYISHFCLLPQVYNSYFYAALMLLSSIASLFSIILMVIVVVMLKKKFGEQFLSSHSYNLLDVVPSIVQCIYMMDPHIKSQFIMMCCIHLSLLNSFNMVLIFIYRQKDLQNAIIRGFQWLICKKKNYIHPITTVGFDD</sequence>
<evidence type="ECO:0000256" key="1">
    <source>
        <dbReference type="SAM" id="Phobius"/>
    </source>
</evidence>
<dbReference type="EMBL" id="CMVM020000045">
    <property type="status" value="NOT_ANNOTATED_CDS"/>
    <property type="molecule type" value="Genomic_DNA"/>
</dbReference>
<dbReference type="EnsemblMetazoa" id="OVOC1486.1">
    <property type="protein sequence ID" value="OVOC1486.1"/>
    <property type="gene ID" value="WBGene00238295"/>
</dbReference>
<proteinExistence type="predicted"/>
<feature type="transmembrane region" description="Helical" evidence="1">
    <location>
        <begin position="253"/>
        <end position="277"/>
    </location>
</feature>
<dbReference type="SUPFAM" id="SSF81321">
    <property type="entry name" value="Family A G protein-coupled receptor-like"/>
    <property type="match status" value="1"/>
</dbReference>
<evidence type="ECO:0000313" key="3">
    <source>
        <dbReference type="Proteomes" id="UP000024404"/>
    </source>
</evidence>
<feature type="transmembrane region" description="Helical" evidence="1">
    <location>
        <begin position="30"/>
        <end position="51"/>
    </location>
</feature>
<dbReference type="Proteomes" id="UP000024404">
    <property type="component" value="Unassembled WGS sequence"/>
</dbReference>
<keyword evidence="1" id="KW-1133">Transmembrane helix</keyword>
<keyword evidence="1" id="KW-0472">Membrane</keyword>
<reference evidence="3" key="1">
    <citation type="submission" date="2013-10" db="EMBL/GenBank/DDBJ databases">
        <title>Genome sequencing of Onchocerca volvulus.</title>
        <authorList>
            <person name="Cotton J."/>
            <person name="Tsai J."/>
            <person name="Stanley E."/>
            <person name="Tracey A."/>
            <person name="Holroyd N."/>
            <person name="Lustigman S."/>
            <person name="Berriman M."/>
        </authorList>
    </citation>
    <scope>NUCLEOTIDE SEQUENCE</scope>
</reference>